<proteinExistence type="predicted"/>
<comment type="caution">
    <text evidence="1">The sequence shown here is derived from an EMBL/GenBank/DDBJ whole genome shotgun (WGS) entry which is preliminary data.</text>
</comment>
<name>A0A0F9DQJ0_9ZZZZ</name>
<gene>
    <name evidence="1" type="ORF">LCGC14_2249270</name>
</gene>
<dbReference type="AlphaFoldDB" id="A0A0F9DQJ0"/>
<evidence type="ECO:0000313" key="1">
    <source>
        <dbReference type="EMBL" id="KKL56051.1"/>
    </source>
</evidence>
<protein>
    <submittedName>
        <fullName evidence="1">Uncharacterized protein</fullName>
    </submittedName>
</protein>
<accession>A0A0F9DQJ0</accession>
<dbReference type="EMBL" id="LAZR01030623">
    <property type="protein sequence ID" value="KKL56051.1"/>
    <property type="molecule type" value="Genomic_DNA"/>
</dbReference>
<organism evidence="1">
    <name type="scientific">marine sediment metagenome</name>
    <dbReference type="NCBI Taxonomy" id="412755"/>
    <lineage>
        <taxon>unclassified sequences</taxon>
        <taxon>metagenomes</taxon>
        <taxon>ecological metagenomes</taxon>
    </lineage>
</organism>
<reference evidence="1" key="1">
    <citation type="journal article" date="2015" name="Nature">
        <title>Complex archaea that bridge the gap between prokaryotes and eukaryotes.</title>
        <authorList>
            <person name="Spang A."/>
            <person name="Saw J.H."/>
            <person name="Jorgensen S.L."/>
            <person name="Zaremba-Niedzwiedzka K."/>
            <person name="Martijn J."/>
            <person name="Lind A.E."/>
            <person name="van Eijk R."/>
            <person name="Schleper C."/>
            <person name="Guy L."/>
            <person name="Ettema T.J."/>
        </authorList>
    </citation>
    <scope>NUCLEOTIDE SEQUENCE</scope>
</reference>
<sequence length="123" mass="14189">MQAPKFEKFIKLMMMTTSPNEGECLNAVRMANSLLMEANLNWDDFLRGKAKIIGGSASSQTIFTGKKYDNADDIERMLDAVLQNVGQGTSFYNFIHSLKEWWDDNSFLTEKQYDALRKTYERI</sequence>